<dbReference type="Pfam" id="PF13439">
    <property type="entry name" value="Glyco_transf_4"/>
    <property type="match status" value="1"/>
</dbReference>
<evidence type="ECO:0000259" key="1">
    <source>
        <dbReference type="Pfam" id="PF00534"/>
    </source>
</evidence>
<dbReference type="Pfam" id="PF00534">
    <property type="entry name" value="Glycos_transf_1"/>
    <property type="match status" value="1"/>
</dbReference>
<dbReference type="SUPFAM" id="SSF53756">
    <property type="entry name" value="UDP-Glycosyltransferase/glycogen phosphorylase"/>
    <property type="match status" value="1"/>
</dbReference>
<dbReference type="GO" id="GO:1901135">
    <property type="term" value="P:carbohydrate derivative metabolic process"/>
    <property type="evidence" value="ECO:0007669"/>
    <property type="project" value="UniProtKB-ARBA"/>
</dbReference>
<dbReference type="AlphaFoldDB" id="A0A0H3DRY0"/>
<proteinExistence type="predicted"/>
<dbReference type="HOGENOM" id="CLU_009583_0_3_6"/>
<dbReference type="Gene3D" id="3.40.50.2000">
    <property type="entry name" value="Glycogen Phosphorylase B"/>
    <property type="match status" value="2"/>
</dbReference>
<reference evidence="4" key="1">
    <citation type="submission" date="2010-08" db="EMBL/GenBank/DDBJ databases">
        <title>Genome comparisons of Edwardsiella bacteria analysed using deep sequencing technology.</title>
        <authorList>
            <person name="van Soest J.J."/>
            <person name="Henkel C.V."/>
            <person name="Jansen H.J."/>
            <person name="van den Hondel C.A.M.J.J."/>
            <person name="Bloemberg G.V."/>
            <person name="Meijer A.H."/>
            <person name="Spaink H.P."/>
        </authorList>
    </citation>
    <scope>NUCLEOTIDE SEQUENCE [LARGE SCALE GENOMIC DNA]</scope>
    <source>
        <strain evidence="4">FL6-60</strain>
    </source>
</reference>
<protein>
    <submittedName>
        <fullName evidence="3">Glycosyltransferase</fullName>
    </submittedName>
</protein>
<sequence length="373" mass="41695">MIELNQNNVHRICFVITGLGMGGAEKQVCDLADKLSLRGVNVIVISLADRVVVQPLLKDVRVYSINMKKNIFGFIRALWCARRIIKDFNPQIVHSHMYHANLFSRFLRMLDPSFKLICTAHNTNEGGRWRMLSYRLTDWLASISTNVSQEAVTSFEQANAVKKGRMILMYNGVNTDKYKYSESERVNKRRELFLSNDDVLILAVGRLTEAKNYKNLLSAFSKIKCEGRSLVLAIAGIGEDKASLAQLAIELGIESSVRWLGLRYDVAELMSAMDIYVMSSSWEGMPLVLCEAMSCGGIVVSTDCGGTKEIVGDAGFLVPKADSTLLANALKSAIELTPEQRAIISDKARDRILTRYSLCAVSDEWMQLYNKVV</sequence>
<keyword evidence="3" id="KW-0808">Transferase</keyword>
<evidence type="ECO:0000259" key="2">
    <source>
        <dbReference type="Pfam" id="PF13439"/>
    </source>
</evidence>
<dbReference type="InterPro" id="IPR028098">
    <property type="entry name" value="Glyco_trans_4-like_N"/>
</dbReference>
<dbReference type="GO" id="GO:0016757">
    <property type="term" value="F:glycosyltransferase activity"/>
    <property type="evidence" value="ECO:0007669"/>
    <property type="project" value="InterPro"/>
</dbReference>
<feature type="domain" description="Glycosyl transferase family 1" evidence="1">
    <location>
        <begin position="187"/>
        <end position="350"/>
    </location>
</feature>
<gene>
    <name evidence="3" type="ordered locus">ETAF_1116</name>
</gene>
<dbReference type="EMBL" id="CP002154">
    <property type="protein sequence ID" value="ADM41231.1"/>
    <property type="molecule type" value="Genomic_DNA"/>
</dbReference>
<dbReference type="Proteomes" id="UP000002230">
    <property type="component" value="Chromosome"/>
</dbReference>
<dbReference type="PATRIC" id="fig|718251.5.peg.1148"/>
<evidence type="ECO:0000313" key="4">
    <source>
        <dbReference type="Proteomes" id="UP000002230"/>
    </source>
</evidence>
<keyword evidence="4" id="KW-1185">Reference proteome</keyword>
<dbReference type="PANTHER" id="PTHR12526">
    <property type="entry name" value="GLYCOSYLTRANSFERASE"/>
    <property type="match status" value="1"/>
</dbReference>
<dbReference type="KEGG" id="etd:ETAF_1116"/>
<evidence type="ECO:0000313" key="3">
    <source>
        <dbReference type="EMBL" id="ADM41231.1"/>
    </source>
</evidence>
<dbReference type="InterPro" id="IPR001296">
    <property type="entry name" value="Glyco_trans_1"/>
</dbReference>
<name>A0A0H3DRY0_EDWTF</name>
<organism evidence="3 4">
    <name type="scientific">Edwardsiella tarda (strain FL6-60)</name>
    <dbReference type="NCBI Taxonomy" id="718251"/>
    <lineage>
        <taxon>Bacteria</taxon>
        <taxon>Pseudomonadati</taxon>
        <taxon>Pseudomonadota</taxon>
        <taxon>Gammaproteobacteria</taxon>
        <taxon>Enterobacterales</taxon>
        <taxon>Hafniaceae</taxon>
        <taxon>Edwardsiella</taxon>
    </lineage>
</organism>
<feature type="domain" description="Glycosyltransferase subfamily 4-like N-terminal" evidence="2">
    <location>
        <begin position="21"/>
        <end position="177"/>
    </location>
</feature>
<reference evidence="3 4" key="2">
    <citation type="journal article" date="2011" name="BMC Immunol.">
        <title>Comparison of static immersion and intravenous injection systems for exposure of zebrafish embryos to the natural pathogen Edwardsiella tarda.</title>
        <authorList>
            <person name="van Soest J.J."/>
            <person name="Stockhammer O.W."/>
            <person name="Ordas A."/>
            <person name="Bloemberg G.V."/>
            <person name="Spaink H.P."/>
            <person name="Meijer A.H."/>
        </authorList>
    </citation>
    <scope>NUCLEOTIDE SEQUENCE [LARGE SCALE GENOMIC DNA]</scope>
    <source>
        <strain evidence="3 4">FL6-60</strain>
    </source>
</reference>
<accession>A0A0H3DRY0</accession>